<evidence type="ECO:0000256" key="1">
    <source>
        <dbReference type="SAM" id="MobiDB-lite"/>
    </source>
</evidence>
<organism evidence="3 4">
    <name type="scientific">Aureococcus anophagefferens</name>
    <name type="common">Harmful bloom alga</name>
    <dbReference type="NCBI Taxonomy" id="44056"/>
    <lineage>
        <taxon>Eukaryota</taxon>
        <taxon>Sar</taxon>
        <taxon>Stramenopiles</taxon>
        <taxon>Ochrophyta</taxon>
        <taxon>Pelagophyceae</taxon>
        <taxon>Pelagomonadales</taxon>
        <taxon>Pelagomonadaceae</taxon>
        <taxon>Aureococcus</taxon>
    </lineage>
</organism>
<feature type="region of interest" description="Disordered" evidence="1">
    <location>
        <begin position="1036"/>
        <end position="1090"/>
    </location>
</feature>
<dbReference type="Pfam" id="PF13236">
    <property type="entry name" value="CLU"/>
    <property type="match status" value="1"/>
</dbReference>
<dbReference type="EMBL" id="JBBJCI010000154">
    <property type="protein sequence ID" value="KAK7241732.1"/>
    <property type="molecule type" value="Genomic_DNA"/>
</dbReference>
<dbReference type="Pfam" id="PF12807">
    <property type="entry name" value="eIF3_p135"/>
    <property type="match status" value="1"/>
</dbReference>
<evidence type="ECO:0000313" key="3">
    <source>
        <dbReference type="EMBL" id="KAK7241732.1"/>
    </source>
</evidence>
<evidence type="ECO:0000259" key="2">
    <source>
        <dbReference type="PROSITE" id="PS51823"/>
    </source>
</evidence>
<reference evidence="3 4" key="1">
    <citation type="submission" date="2024-03" db="EMBL/GenBank/DDBJ databases">
        <title>Aureococcus anophagefferens CCMP1851 and Kratosvirus quantuckense: Draft genome of a second virus-susceptible host strain in the model system.</title>
        <authorList>
            <person name="Chase E."/>
            <person name="Truchon A.R."/>
            <person name="Schepens W."/>
            <person name="Wilhelm S.W."/>
        </authorList>
    </citation>
    <scope>NUCLEOTIDE SEQUENCE [LARGE SCALE GENOMIC DNA]</scope>
    <source>
        <strain evidence="3 4">CCMP1851</strain>
    </source>
</reference>
<dbReference type="PROSITE" id="PS51823">
    <property type="entry name" value="CLU"/>
    <property type="match status" value="1"/>
</dbReference>
<dbReference type="InterPro" id="IPR027523">
    <property type="entry name" value="CLU_prot"/>
</dbReference>
<protein>
    <recommendedName>
        <fullName evidence="2">Clu domain-containing protein</fullName>
    </recommendedName>
</protein>
<dbReference type="PANTHER" id="PTHR12601">
    <property type="entry name" value="EUKARYOTIC TRANSLATION INITIATION FACTOR 3 SUBUNIT EIF-3"/>
    <property type="match status" value="1"/>
</dbReference>
<proteinExistence type="predicted"/>
<dbReference type="PANTHER" id="PTHR12601:SF6">
    <property type="entry name" value="CLUSTERED MITOCHONDRIA PROTEIN HOMOLOG"/>
    <property type="match status" value="1"/>
</dbReference>
<dbReference type="InterPro" id="IPR025697">
    <property type="entry name" value="CLU_dom"/>
</dbReference>
<feature type="compositionally biased region" description="Low complexity" evidence="1">
    <location>
        <begin position="1045"/>
        <end position="1060"/>
    </location>
</feature>
<sequence length="1090" mass="117541">MNSWSTAVLASAGGSAWSGTSEVGKAQVDVDDGWNARFQRSLPEGHAFALTELNRDFVFVASTVARTIVLETYAAEKTVAPSDLGGQAGGRKFATHGIIFKCVDGGRAPFYGDDDAAHKCVGHDLKGANAVLAARVPGVHVALQCVVDYLGYRIHAQGILPIGALEGDADGSDQGSASLYDHMPIYGRAVDDESSKGQSVYDAAAALGARGPRSPRSPAALTTLVSGSSDGGRTIRRGRRGGGAETVADVELLAKELRLAPHGGGLFCGCDVEVHRGSDGRSYLVDLARVFPPEAPGPTSKRSDLFSRLLRPEFVRRRGDQALAAFPTGAARAAAPPLSSDAFSFLSDDGFDADVREATELLLERVVPAVADGLAARSGEVADRSLRDAFHEHGVGMRHLGRARAALRDRDGADRARRDLLLEMVVRGAKGLLRRTMREAAKHYRCVSERRAREIVVAALADLGADALRDARTASFWRELLDEVDRRYAGGLEAGERDVGGFFRAVSGSARDRADLLQRVAATVGATLSPDAVGVVARRGDELLESDLASRGAARGGETRPSPRRRRGRGALLGVAARHLSRSLSASPHDVKTRHLLADVYHDRAVAHAPRDAELSRRDYVAYRALRSDDSNTRCSKTRVSYRDDVVGTAVVVTFSKRLQKGSGPALRRVEPLERDPGDRVESLAHFVSASRGRDARGDFAFFVPLAVDEEHFARAWPVFRAEIRRVFSKTRLDLAPPVACGGALPRALDVADAPEDAARALHIAALLMNEVVVSLANDSESLKADDEVGGGVAFCRAHHLLLALARRHPRLKEAARRDVERFVSNDMFRSKDATPDLGARLAATSPCAPLDDAALRDAFRDALLDEALTRNVMWSLKKQAWLGAWPRGEAVSPERLGAFFDAARTSITVISFQCFFLGAMSTVAPHEGGLPQLDASFGRASAAIRAALQRARDAIRGFRHYGDFAAFVGADWSPMDTAGRLRNAVRKSTTRGYTPWLRGSLQGRLEPEALRAGGDWDAVHAAWTAVRDDFYATQAPKRSRVRRTASAPLRRATSSSSSRPRPPPDPPLPPPPPLRRELSEEGRRLLRAL</sequence>
<name>A0ABR1FZU4_AURAN</name>
<dbReference type="Proteomes" id="UP001363151">
    <property type="component" value="Unassembled WGS sequence"/>
</dbReference>
<comment type="caution">
    <text evidence="3">The sequence shown here is derived from an EMBL/GenBank/DDBJ whole genome shotgun (WGS) entry which is preliminary data.</text>
</comment>
<accession>A0ABR1FZU4</accession>
<feature type="region of interest" description="Disordered" evidence="1">
    <location>
        <begin position="207"/>
        <end position="241"/>
    </location>
</feature>
<feature type="domain" description="Clu" evidence="2">
    <location>
        <begin position="9"/>
        <end position="298"/>
    </location>
</feature>
<evidence type="ECO:0000313" key="4">
    <source>
        <dbReference type="Proteomes" id="UP001363151"/>
    </source>
</evidence>
<keyword evidence="4" id="KW-1185">Reference proteome</keyword>
<gene>
    <name evidence="3" type="ORF">SO694_00152013</name>
</gene>
<feature type="compositionally biased region" description="Pro residues" evidence="1">
    <location>
        <begin position="1061"/>
        <end position="1074"/>
    </location>
</feature>
<feature type="compositionally biased region" description="Basic and acidic residues" evidence="1">
    <location>
        <begin position="1075"/>
        <end position="1090"/>
    </location>
</feature>
<feature type="region of interest" description="Disordered" evidence="1">
    <location>
        <begin position="548"/>
        <end position="569"/>
    </location>
</feature>
<dbReference type="InterPro" id="IPR033646">
    <property type="entry name" value="CLU-central"/>
</dbReference>